<evidence type="ECO:0000313" key="1">
    <source>
        <dbReference type="EMBL" id="CAK9224083.1"/>
    </source>
</evidence>
<accession>A0ABP0UKW8</accession>
<dbReference type="EMBL" id="OZ019896">
    <property type="protein sequence ID" value="CAK9224083.1"/>
    <property type="molecule type" value="Genomic_DNA"/>
</dbReference>
<name>A0ABP0UKW8_9BRYO</name>
<protein>
    <submittedName>
        <fullName evidence="1">Uncharacterized protein</fullName>
    </submittedName>
</protein>
<organism evidence="1 2">
    <name type="scientific">Sphagnum troendelagicum</name>
    <dbReference type="NCBI Taxonomy" id="128251"/>
    <lineage>
        <taxon>Eukaryota</taxon>
        <taxon>Viridiplantae</taxon>
        <taxon>Streptophyta</taxon>
        <taxon>Embryophyta</taxon>
        <taxon>Bryophyta</taxon>
        <taxon>Sphagnophytina</taxon>
        <taxon>Sphagnopsida</taxon>
        <taxon>Sphagnales</taxon>
        <taxon>Sphagnaceae</taxon>
        <taxon>Sphagnum</taxon>
    </lineage>
</organism>
<evidence type="ECO:0000313" key="2">
    <source>
        <dbReference type="Proteomes" id="UP001497512"/>
    </source>
</evidence>
<sequence>MSKTLLQSEQHLHTVVTARDFVQGMAAQKEQWKAVRDTLIDQHFINNLKKTLAILCPVDGLIVKYQLHKVPISEVMPDFHVLPNEFAKLQSTNVIIKQEAKYLVMLAKKRF</sequence>
<dbReference type="Proteomes" id="UP001497512">
    <property type="component" value="Chromosome 4"/>
</dbReference>
<gene>
    <name evidence="1" type="ORF">CSSPTR1EN2_LOCUS17154</name>
</gene>
<reference evidence="1" key="1">
    <citation type="submission" date="2024-02" db="EMBL/GenBank/DDBJ databases">
        <authorList>
            <consortium name="ELIXIR-Norway"/>
            <consortium name="Elixir Norway"/>
        </authorList>
    </citation>
    <scope>NUCLEOTIDE SEQUENCE</scope>
</reference>
<proteinExistence type="predicted"/>
<keyword evidence="2" id="KW-1185">Reference proteome</keyword>